<dbReference type="PROSITE" id="PS00862">
    <property type="entry name" value="OX2_COVAL_FAD"/>
    <property type="match status" value="1"/>
</dbReference>
<dbReference type="SUPFAM" id="SSF56176">
    <property type="entry name" value="FAD-binding/transporter-associated domain-like"/>
    <property type="match status" value="1"/>
</dbReference>
<dbReference type="InterPro" id="IPR050416">
    <property type="entry name" value="FAD-linked_Oxidoreductase"/>
</dbReference>
<dbReference type="Gene3D" id="3.30.43.10">
    <property type="entry name" value="Uridine Diphospho-n-acetylenolpyruvylglucosamine Reductase, domain 2"/>
    <property type="match status" value="1"/>
</dbReference>
<dbReference type="AlphaFoldDB" id="A0A0K0XD63"/>
<reference evidence="7 8" key="1">
    <citation type="submission" date="2015-07" db="EMBL/GenBank/DDBJ databases">
        <title>Complete genome sequence of Mycobacterium goodii X7B, a facultative thermophilic biodesulfurizing bacterium.</title>
        <authorList>
            <person name="Yu B."/>
            <person name="Li F."/>
            <person name="Xu P."/>
        </authorList>
    </citation>
    <scope>NUCLEOTIDE SEQUENCE [LARGE SCALE GENOMIC DNA]</scope>
    <source>
        <strain evidence="7 8">X7B</strain>
    </source>
</reference>
<dbReference type="InterPro" id="IPR006093">
    <property type="entry name" value="Oxy_OxRdtase_FAD_BS"/>
</dbReference>
<dbReference type="EMBL" id="CP012150">
    <property type="protein sequence ID" value="AKS35297.1"/>
    <property type="molecule type" value="Genomic_DNA"/>
</dbReference>
<dbReference type="PANTHER" id="PTHR42973">
    <property type="entry name" value="BINDING OXIDOREDUCTASE, PUTATIVE (AFU_ORTHOLOGUE AFUA_1G17690)-RELATED"/>
    <property type="match status" value="1"/>
</dbReference>
<dbReference type="InterPro" id="IPR016169">
    <property type="entry name" value="FAD-bd_PCMH_sub2"/>
</dbReference>
<evidence type="ECO:0000256" key="1">
    <source>
        <dbReference type="ARBA" id="ARBA00001974"/>
    </source>
</evidence>
<keyword evidence="3" id="KW-0285">Flavoprotein</keyword>
<evidence type="ECO:0000256" key="2">
    <source>
        <dbReference type="ARBA" id="ARBA00005466"/>
    </source>
</evidence>
<feature type="domain" description="FAD-binding PCMH-type" evidence="6">
    <location>
        <begin position="46"/>
        <end position="214"/>
    </location>
</feature>
<proteinExistence type="inferred from homology"/>
<evidence type="ECO:0000313" key="7">
    <source>
        <dbReference type="EMBL" id="AKS35297.1"/>
    </source>
</evidence>
<evidence type="ECO:0000256" key="5">
    <source>
        <dbReference type="ARBA" id="ARBA00023002"/>
    </source>
</evidence>
<dbReference type="GO" id="GO:0071949">
    <property type="term" value="F:FAD binding"/>
    <property type="evidence" value="ECO:0007669"/>
    <property type="project" value="InterPro"/>
</dbReference>
<dbReference type="PATRIC" id="fig|134601.6.peg.6021"/>
<gene>
    <name evidence="7" type="ORF">AFA91_29135</name>
</gene>
<dbReference type="Pfam" id="PF01565">
    <property type="entry name" value="FAD_binding_4"/>
    <property type="match status" value="1"/>
</dbReference>
<dbReference type="Gene3D" id="3.40.462.20">
    <property type="match status" value="1"/>
</dbReference>
<keyword evidence="5" id="KW-0560">Oxidoreductase</keyword>
<evidence type="ECO:0000259" key="6">
    <source>
        <dbReference type="PROSITE" id="PS51387"/>
    </source>
</evidence>
<dbReference type="InterPro" id="IPR016166">
    <property type="entry name" value="FAD-bd_PCMH"/>
</dbReference>
<name>A0A0K0XD63_MYCGD</name>
<dbReference type="STRING" id="134601.AFA91_29135"/>
<dbReference type="InterPro" id="IPR006094">
    <property type="entry name" value="Oxid_FAD_bind_N"/>
</dbReference>
<dbReference type="PROSITE" id="PS51387">
    <property type="entry name" value="FAD_PCMH"/>
    <property type="match status" value="1"/>
</dbReference>
<sequence>MTLTDLPNGTAGLTDALDGLRAHVVAPVALPGEAGYERATPWNVAAEVKPAAVVLATSAYDVANTVRYAASRGLRVTVQATGHGALHVAGDTILVVTSGMTGCTVDPTTRTARVAAGAKWQHVIDAAAPHGLAPLCGSSPNVGVVGYLTGGGVGPLVRTVGLSADHVRSFELVTGTGELLRATPEENAELFWGLRGGKATLGIVTSVEIDLPPIPEFYGGAVIFDGADAAAVLHAWRAWCVGLPESVNTSVALQHLPPLPGVPEPLAGKLTVAVRYTAVGDFARAERLLAPMRSVATPLLDTVAVYPYAAIGGVHADPVDPMPCYESHTALRELAPEAVDVLLSAAGPDSPPVQTIVEVRLFGGALAREPRHRSAFCHRDAGFGVTAIGVLAPPIADTVRAHGAALVGALAPWSTGGQLPNFAPSDDAGRAARVYDEDTLHWLAALAERYDPAGVYRCGQVVRFTA</sequence>
<dbReference type="Proteomes" id="UP000062255">
    <property type="component" value="Chromosome"/>
</dbReference>
<comment type="similarity">
    <text evidence="2">Belongs to the oxygen-dependent FAD-linked oxidoreductase family.</text>
</comment>
<evidence type="ECO:0000313" key="8">
    <source>
        <dbReference type="Proteomes" id="UP000062255"/>
    </source>
</evidence>
<dbReference type="InterPro" id="IPR016167">
    <property type="entry name" value="FAD-bd_PCMH_sub1"/>
</dbReference>
<dbReference type="GO" id="GO:0016491">
    <property type="term" value="F:oxidoreductase activity"/>
    <property type="evidence" value="ECO:0007669"/>
    <property type="project" value="UniProtKB-KW"/>
</dbReference>
<accession>A0A0K0XD63</accession>
<dbReference type="OrthoDB" id="545125at2"/>
<dbReference type="RefSeq" id="WP_049747758.1">
    <property type="nucleotide sequence ID" value="NZ_CP012150.1"/>
</dbReference>
<organism evidence="7 8">
    <name type="scientific">Mycolicibacterium goodii</name>
    <name type="common">Mycobacterium goodii</name>
    <dbReference type="NCBI Taxonomy" id="134601"/>
    <lineage>
        <taxon>Bacteria</taxon>
        <taxon>Bacillati</taxon>
        <taxon>Actinomycetota</taxon>
        <taxon>Actinomycetes</taxon>
        <taxon>Mycobacteriales</taxon>
        <taxon>Mycobacteriaceae</taxon>
        <taxon>Mycolicibacterium</taxon>
    </lineage>
</organism>
<protein>
    <submittedName>
        <fullName evidence="7">FAD-linked oxidase</fullName>
    </submittedName>
</protein>
<dbReference type="KEGG" id="mgo:AFA91_29135"/>
<dbReference type="PANTHER" id="PTHR42973:SF39">
    <property type="entry name" value="FAD-BINDING PCMH-TYPE DOMAIN-CONTAINING PROTEIN"/>
    <property type="match status" value="1"/>
</dbReference>
<evidence type="ECO:0000256" key="3">
    <source>
        <dbReference type="ARBA" id="ARBA00022630"/>
    </source>
</evidence>
<dbReference type="InterPro" id="IPR036318">
    <property type="entry name" value="FAD-bd_PCMH-like_sf"/>
</dbReference>
<dbReference type="Gene3D" id="3.30.465.10">
    <property type="match status" value="1"/>
</dbReference>
<evidence type="ECO:0000256" key="4">
    <source>
        <dbReference type="ARBA" id="ARBA00022827"/>
    </source>
</evidence>
<keyword evidence="4" id="KW-0274">FAD</keyword>
<comment type="cofactor">
    <cofactor evidence="1">
        <name>FAD</name>
        <dbReference type="ChEBI" id="CHEBI:57692"/>
    </cofactor>
</comment>